<dbReference type="RefSeq" id="XP_009024424.1">
    <property type="nucleotide sequence ID" value="XM_009026176.1"/>
</dbReference>
<sequence>MLEVLKTVFEIKLKYKLPDCAATATNLSRIPKTLDGMNKMSSDQLVYPTTAQSRAEYSEMYDIHHEFLQHLEKEKWIENQACRMYIMSSDQPVFPTTARSKAEFLKMHDFHQEFLQLFEKEKWIENTVENAIIDENHIMFGIGSNIVDDHDDRLEHKQMPNIL</sequence>
<organism evidence="2 3">
    <name type="scientific">Helobdella robusta</name>
    <name type="common">Californian leech</name>
    <dbReference type="NCBI Taxonomy" id="6412"/>
    <lineage>
        <taxon>Eukaryota</taxon>
        <taxon>Metazoa</taxon>
        <taxon>Spiralia</taxon>
        <taxon>Lophotrochozoa</taxon>
        <taxon>Annelida</taxon>
        <taxon>Clitellata</taxon>
        <taxon>Hirudinea</taxon>
        <taxon>Rhynchobdellida</taxon>
        <taxon>Glossiphoniidae</taxon>
        <taxon>Helobdella</taxon>
    </lineage>
</organism>
<evidence type="ECO:0000313" key="3">
    <source>
        <dbReference type="Proteomes" id="UP000015101"/>
    </source>
</evidence>
<dbReference type="EMBL" id="KB097336">
    <property type="protein sequence ID" value="ESN97609.1"/>
    <property type="molecule type" value="Genomic_DNA"/>
</dbReference>
<evidence type="ECO:0000313" key="1">
    <source>
        <dbReference type="EMBL" id="ESN97609.1"/>
    </source>
</evidence>
<keyword evidence="3" id="KW-1185">Reference proteome</keyword>
<reference evidence="1 3" key="2">
    <citation type="journal article" date="2013" name="Nature">
        <title>Insights into bilaterian evolution from three spiralian genomes.</title>
        <authorList>
            <person name="Simakov O."/>
            <person name="Marletaz F."/>
            <person name="Cho S.J."/>
            <person name="Edsinger-Gonzales E."/>
            <person name="Havlak P."/>
            <person name="Hellsten U."/>
            <person name="Kuo D.H."/>
            <person name="Larsson T."/>
            <person name="Lv J."/>
            <person name="Arendt D."/>
            <person name="Savage R."/>
            <person name="Osoegawa K."/>
            <person name="de Jong P."/>
            <person name="Grimwood J."/>
            <person name="Chapman J.A."/>
            <person name="Shapiro H."/>
            <person name="Aerts A."/>
            <person name="Otillar R.P."/>
            <person name="Terry A.Y."/>
            <person name="Boore J.L."/>
            <person name="Grigoriev I.V."/>
            <person name="Lindberg D.R."/>
            <person name="Seaver E.C."/>
            <person name="Weisblat D.A."/>
            <person name="Putnam N.H."/>
            <person name="Rokhsar D.S."/>
        </authorList>
    </citation>
    <scope>NUCLEOTIDE SEQUENCE</scope>
</reference>
<evidence type="ECO:0000313" key="2">
    <source>
        <dbReference type="EnsemblMetazoa" id="HelroP178047"/>
    </source>
</evidence>
<dbReference type="EnsemblMetazoa" id="HelroT178047">
    <property type="protein sequence ID" value="HelroP178047"/>
    <property type="gene ID" value="HelroG178047"/>
</dbReference>
<protein>
    <submittedName>
        <fullName evidence="1 2">Uncharacterized protein</fullName>
    </submittedName>
</protein>
<dbReference type="KEGG" id="hro:HELRODRAFT_178047"/>
<dbReference type="AlphaFoldDB" id="T1FCN8"/>
<dbReference type="EMBL" id="AMQM01006280">
    <property type="status" value="NOT_ANNOTATED_CDS"/>
    <property type="molecule type" value="Genomic_DNA"/>
</dbReference>
<proteinExistence type="predicted"/>
<reference evidence="2" key="3">
    <citation type="submission" date="2015-06" db="UniProtKB">
        <authorList>
            <consortium name="EnsemblMetazoa"/>
        </authorList>
    </citation>
    <scope>IDENTIFICATION</scope>
</reference>
<gene>
    <name evidence="2" type="primary">20206587</name>
    <name evidence="1" type="ORF">HELRODRAFT_178047</name>
</gene>
<dbReference type="Proteomes" id="UP000015101">
    <property type="component" value="Unassembled WGS sequence"/>
</dbReference>
<dbReference type="HOGENOM" id="CLU_1628862_0_0_1"/>
<dbReference type="GeneID" id="20206587"/>
<reference evidence="3" key="1">
    <citation type="submission" date="2012-12" db="EMBL/GenBank/DDBJ databases">
        <authorList>
            <person name="Hellsten U."/>
            <person name="Grimwood J."/>
            <person name="Chapman J.A."/>
            <person name="Shapiro H."/>
            <person name="Aerts A."/>
            <person name="Otillar R.P."/>
            <person name="Terry A.Y."/>
            <person name="Boore J.L."/>
            <person name="Simakov O."/>
            <person name="Marletaz F."/>
            <person name="Cho S.-J."/>
            <person name="Edsinger-Gonzales E."/>
            <person name="Havlak P."/>
            <person name="Kuo D.-H."/>
            <person name="Larsson T."/>
            <person name="Lv J."/>
            <person name="Arendt D."/>
            <person name="Savage R."/>
            <person name="Osoegawa K."/>
            <person name="de Jong P."/>
            <person name="Lindberg D.R."/>
            <person name="Seaver E.C."/>
            <person name="Weisblat D.A."/>
            <person name="Putnam N.H."/>
            <person name="Grigoriev I.V."/>
            <person name="Rokhsar D.S."/>
        </authorList>
    </citation>
    <scope>NUCLEOTIDE SEQUENCE</scope>
</reference>
<dbReference type="InParanoid" id="T1FCN8"/>
<accession>T1FCN8</accession>
<name>T1FCN8_HELRO</name>
<dbReference type="CTD" id="20206587"/>